<gene>
    <name evidence="4" type="ORF">INT46_008123</name>
</gene>
<dbReference type="InterPro" id="IPR001849">
    <property type="entry name" value="PH_domain"/>
</dbReference>
<dbReference type="PANTHER" id="PTHR31941:SF1">
    <property type="entry name" value="CYTOSKELETAL SIGNALING PROTEIN SLM1"/>
    <property type="match status" value="1"/>
</dbReference>
<accession>A0A8H7QQI9</accession>
<keyword evidence="5" id="KW-1185">Reference proteome</keyword>
<sequence>MSNRQQSSVLPHLPKGIAMPNIQVPNQNELMMPGQKSLPPANWKNSDENSQNQRQLVPSSDPGTSRSLSLARQGVPWTDRQSKLQIDSSSEPPPLFTAVPKKMAIRHPRETKSSKQIYRMDNGIDPVILLTSRLESWRLAIKNLVCLFKKIIAVELKTSKGLVLASREIVLPFEKSNGQFLETGAGGIQDVWASLRDYTMQHGMLHHESAGYIEKAVIPTLRAIKNDIKTMILAIQKDKALKSTDIFNSRMQVDKLISRLDKVVEHCNRSPQNSNDNTDPFLINLGIIHAVRELCDHENRLHDNILNLQKETGIFEQKIIENTRYVIQKLQEFRLKHKLEHEDFIGQVVETFNGIKPTLEWNDFVHRNQYNLILENSAYKTENMVEYPNQDSKFVRAIKIGPLQIKTGVMKGWTEGVYLLTPAGFLHGYKTPKHFQTNPLHPNYSIFVPQCTIERGEDGSFELRGKDKRSMGLGSRYTFRASNRKDNQQWFESLIRIADQYRVVPLFDTAEHGFSSSVPQHRDLPPLPASTLPLIEQAPPTPQKDQRSAGDIQSSYNNAGPSGTHQDDQDPVLEGEQDPVLGDHHPMMGEQHKDDDGNQTSVAGNYSMHNEQLPHPAAAISTGTAAGASAAGAVDTNRYLDSEKTLGQDQSRSLTNDPITPGSPNKASQSANDADQSRIGSQQQQQQQQNQRIQPPRSQLANLGEQQDFDKRPLQEQQNLPMNNVSKGATTTNSNTKENKYHNEDGRINNWQSVNGDPELEGAGGEFNTSAHHSKIADHLDNNYDGNNPSTNITKQHLQGDNINAPGINQDADAYTPGENYYPQQSQKEETAAL</sequence>
<dbReference type="SUPFAM" id="SSF50729">
    <property type="entry name" value="PH domain-like"/>
    <property type="match status" value="1"/>
</dbReference>
<feature type="compositionally biased region" description="Basic and acidic residues" evidence="2">
    <location>
        <begin position="737"/>
        <end position="747"/>
    </location>
</feature>
<feature type="region of interest" description="Disordered" evidence="2">
    <location>
        <begin position="778"/>
        <end position="834"/>
    </location>
</feature>
<feature type="region of interest" description="Disordered" evidence="2">
    <location>
        <begin position="716"/>
        <end position="753"/>
    </location>
</feature>
<dbReference type="InterPro" id="IPR027267">
    <property type="entry name" value="AH/BAR_dom_sf"/>
</dbReference>
<dbReference type="Pfam" id="PF20399">
    <property type="entry name" value="PH_20"/>
    <property type="match status" value="1"/>
</dbReference>
<feature type="compositionally biased region" description="Polar residues" evidence="2">
    <location>
        <begin position="784"/>
        <end position="802"/>
    </location>
</feature>
<evidence type="ECO:0000313" key="4">
    <source>
        <dbReference type="EMBL" id="KAG2196952.1"/>
    </source>
</evidence>
<dbReference type="SMART" id="SM00233">
    <property type="entry name" value="PH"/>
    <property type="match status" value="1"/>
</dbReference>
<dbReference type="OrthoDB" id="5598057at2759"/>
<dbReference type="PANTHER" id="PTHR31941">
    <property type="entry name" value="CYTOSKELETAL SIGNALING PROTEIN SLM1"/>
    <property type="match status" value="1"/>
</dbReference>
<feature type="region of interest" description="Disordered" evidence="2">
    <location>
        <begin position="29"/>
        <end position="96"/>
    </location>
</feature>
<feature type="compositionally biased region" description="Low complexity" evidence="2">
    <location>
        <begin position="677"/>
        <end position="697"/>
    </location>
</feature>
<name>A0A8H7QQI9_9FUNG</name>
<evidence type="ECO:0000313" key="5">
    <source>
        <dbReference type="Proteomes" id="UP000650833"/>
    </source>
</evidence>
<dbReference type="Gene3D" id="1.20.1270.60">
    <property type="entry name" value="Arfaptin homology (AH) domain/BAR domain"/>
    <property type="match status" value="1"/>
</dbReference>
<reference evidence="4" key="1">
    <citation type="submission" date="2020-12" db="EMBL/GenBank/DDBJ databases">
        <title>Metabolic potential, ecology and presence of endohyphal bacteria is reflected in genomic diversity of Mucoromycotina.</title>
        <authorList>
            <person name="Muszewska A."/>
            <person name="Okrasinska A."/>
            <person name="Steczkiewicz K."/>
            <person name="Drgas O."/>
            <person name="Orlowska M."/>
            <person name="Perlinska-Lenart U."/>
            <person name="Aleksandrzak-Piekarczyk T."/>
            <person name="Szatraj K."/>
            <person name="Zielenkiewicz U."/>
            <person name="Pilsyk S."/>
            <person name="Malc E."/>
            <person name="Mieczkowski P."/>
            <person name="Kruszewska J.S."/>
            <person name="Biernat P."/>
            <person name="Pawlowska J."/>
        </authorList>
    </citation>
    <scope>NUCLEOTIDE SEQUENCE</scope>
    <source>
        <strain evidence="4">CBS 226.32</strain>
    </source>
</reference>
<evidence type="ECO:0000256" key="1">
    <source>
        <dbReference type="ARBA" id="ARBA00022553"/>
    </source>
</evidence>
<dbReference type="AlphaFoldDB" id="A0A8H7QQI9"/>
<feature type="compositionally biased region" description="Polar residues" evidence="2">
    <location>
        <begin position="647"/>
        <end position="674"/>
    </location>
</feature>
<feature type="compositionally biased region" description="Basic and acidic residues" evidence="2">
    <location>
        <begin position="581"/>
        <end position="596"/>
    </location>
</feature>
<feature type="region of interest" description="Disordered" evidence="2">
    <location>
        <begin position="1"/>
        <end position="20"/>
    </location>
</feature>
<dbReference type="InterPro" id="IPR011993">
    <property type="entry name" value="PH-like_dom_sf"/>
</dbReference>
<dbReference type="InterPro" id="IPR046868">
    <property type="entry name" value="BAR_4"/>
</dbReference>
<feature type="compositionally biased region" description="Polar residues" evidence="2">
    <location>
        <begin position="716"/>
        <end position="736"/>
    </location>
</feature>
<dbReference type="Proteomes" id="UP000650833">
    <property type="component" value="Unassembled WGS sequence"/>
</dbReference>
<feature type="domain" description="PH" evidence="3">
    <location>
        <begin position="396"/>
        <end position="499"/>
    </location>
</feature>
<dbReference type="InterPro" id="IPR046869">
    <property type="entry name" value="SLM1/RGC1-like_PH"/>
</dbReference>
<feature type="compositionally biased region" description="Polar residues" evidence="2">
    <location>
        <begin position="48"/>
        <end position="70"/>
    </location>
</feature>
<feature type="compositionally biased region" description="Polar residues" evidence="2">
    <location>
        <begin position="598"/>
        <end position="609"/>
    </location>
</feature>
<dbReference type="Pfam" id="PF20400">
    <property type="entry name" value="BAR_4"/>
    <property type="match status" value="1"/>
</dbReference>
<feature type="region of interest" description="Disordered" evidence="2">
    <location>
        <begin position="515"/>
        <end position="609"/>
    </location>
</feature>
<keyword evidence="1" id="KW-0597">Phosphoprotein</keyword>
<feature type="region of interest" description="Disordered" evidence="2">
    <location>
        <begin position="645"/>
        <end position="697"/>
    </location>
</feature>
<evidence type="ECO:0000256" key="2">
    <source>
        <dbReference type="SAM" id="MobiDB-lite"/>
    </source>
</evidence>
<dbReference type="Gene3D" id="2.30.29.30">
    <property type="entry name" value="Pleckstrin-homology domain (PH domain)/Phosphotyrosine-binding domain (PTB)"/>
    <property type="match status" value="1"/>
</dbReference>
<comment type="caution">
    <text evidence="4">The sequence shown here is derived from an EMBL/GenBank/DDBJ whole genome shotgun (WGS) entry which is preliminary data.</text>
</comment>
<protein>
    <recommendedName>
        <fullName evidence="3">PH domain-containing protein</fullName>
    </recommendedName>
</protein>
<evidence type="ECO:0000259" key="3">
    <source>
        <dbReference type="PROSITE" id="PS50003"/>
    </source>
</evidence>
<dbReference type="PROSITE" id="PS50003">
    <property type="entry name" value="PH_DOMAIN"/>
    <property type="match status" value="1"/>
</dbReference>
<proteinExistence type="predicted"/>
<dbReference type="EMBL" id="JAEPRC010000451">
    <property type="protein sequence ID" value="KAG2196952.1"/>
    <property type="molecule type" value="Genomic_DNA"/>
</dbReference>
<feature type="compositionally biased region" description="Polar residues" evidence="2">
    <location>
        <begin position="551"/>
        <end position="564"/>
    </location>
</feature>
<organism evidence="4 5">
    <name type="scientific">Mucor plumbeus</name>
    <dbReference type="NCBI Taxonomy" id="97098"/>
    <lineage>
        <taxon>Eukaryota</taxon>
        <taxon>Fungi</taxon>
        <taxon>Fungi incertae sedis</taxon>
        <taxon>Mucoromycota</taxon>
        <taxon>Mucoromycotina</taxon>
        <taxon>Mucoromycetes</taxon>
        <taxon>Mucorales</taxon>
        <taxon>Mucorineae</taxon>
        <taxon>Mucoraceae</taxon>
        <taxon>Mucor</taxon>
    </lineage>
</organism>